<dbReference type="GO" id="GO:0005524">
    <property type="term" value="F:ATP binding"/>
    <property type="evidence" value="ECO:0007669"/>
    <property type="project" value="UniProtKB-KW"/>
</dbReference>
<evidence type="ECO:0000259" key="1">
    <source>
        <dbReference type="Pfam" id="PF01695"/>
    </source>
</evidence>
<dbReference type="RefSeq" id="WP_186855757.1">
    <property type="nucleotide sequence ID" value="NZ_JACOOY010000007.1"/>
</dbReference>
<dbReference type="PANTHER" id="PTHR30050">
    <property type="entry name" value="CHROMOSOMAL REPLICATION INITIATOR PROTEIN DNAA"/>
    <property type="match status" value="1"/>
</dbReference>
<dbReference type="EMBL" id="JACOOY010000007">
    <property type="protein sequence ID" value="MBC5665112.1"/>
    <property type="molecule type" value="Genomic_DNA"/>
</dbReference>
<dbReference type="SUPFAM" id="SSF52540">
    <property type="entry name" value="P-loop containing nucleoside triphosphate hydrolases"/>
    <property type="match status" value="1"/>
</dbReference>
<sequence>MKTKLIKIGDRHKIATATYDGAGTVTGVHGLAQIGRNEALIDYDVENYEKDITFLMPGNATTTAQVDDRRSRSGMPKEYMSKTANDFKWNFYNQETGEAKAMINKFICNFPQFQKSGYGLYIYSDTKGSGKTLLSCCIANEILKKRDISVKFISVSEYIELTKSGNSDNVRERINSILDAGLLIFDEIGAIEESRDWISNTIFRLVDYRYTHILPTIYTSNIEIDKLKCDERAKDRIFELSYKIHMPEESIRRLRAEKRRSKFIEQII</sequence>
<keyword evidence="3" id="KW-1185">Reference proteome</keyword>
<protein>
    <submittedName>
        <fullName evidence="2">ATP-binding protein</fullName>
    </submittedName>
</protein>
<dbReference type="PANTHER" id="PTHR30050:SF4">
    <property type="entry name" value="ATP-BINDING PROTEIN RV3427C IN INSERTION SEQUENCE-RELATED"/>
    <property type="match status" value="1"/>
</dbReference>
<gene>
    <name evidence="2" type="ORF">H8S07_07440</name>
</gene>
<dbReference type="Pfam" id="PF01695">
    <property type="entry name" value="IstB_IS21"/>
    <property type="match status" value="1"/>
</dbReference>
<name>A0ABR7EVU0_9FIRM</name>
<evidence type="ECO:0000313" key="3">
    <source>
        <dbReference type="Proteomes" id="UP000647235"/>
    </source>
</evidence>
<dbReference type="InterPro" id="IPR027417">
    <property type="entry name" value="P-loop_NTPase"/>
</dbReference>
<keyword evidence="2" id="KW-0067">ATP-binding</keyword>
<dbReference type="Proteomes" id="UP000647235">
    <property type="component" value="Unassembled WGS sequence"/>
</dbReference>
<feature type="domain" description="IstB-like ATP-binding" evidence="1">
    <location>
        <begin position="125"/>
        <end position="226"/>
    </location>
</feature>
<reference evidence="2 3" key="1">
    <citation type="submission" date="2020-08" db="EMBL/GenBank/DDBJ databases">
        <title>Genome public.</title>
        <authorList>
            <person name="Liu C."/>
            <person name="Sun Q."/>
        </authorList>
    </citation>
    <scope>NUCLEOTIDE SEQUENCE [LARGE SCALE GENOMIC DNA]</scope>
    <source>
        <strain evidence="2 3">NSJ-36</strain>
    </source>
</reference>
<comment type="caution">
    <text evidence="2">The sequence shown here is derived from an EMBL/GenBank/DDBJ whole genome shotgun (WGS) entry which is preliminary data.</text>
</comment>
<dbReference type="InterPro" id="IPR002611">
    <property type="entry name" value="IstB_ATP-bd"/>
</dbReference>
<evidence type="ECO:0000313" key="2">
    <source>
        <dbReference type="EMBL" id="MBC5665112.1"/>
    </source>
</evidence>
<organism evidence="2 3">
    <name type="scientific">Dorea hominis</name>
    <dbReference type="NCBI Taxonomy" id="2763040"/>
    <lineage>
        <taxon>Bacteria</taxon>
        <taxon>Bacillati</taxon>
        <taxon>Bacillota</taxon>
        <taxon>Clostridia</taxon>
        <taxon>Lachnospirales</taxon>
        <taxon>Lachnospiraceae</taxon>
        <taxon>Dorea</taxon>
    </lineage>
</organism>
<proteinExistence type="predicted"/>
<keyword evidence="2" id="KW-0547">Nucleotide-binding</keyword>
<dbReference type="Gene3D" id="3.40.50.300">
    <property type="entry name" value="P-loop containing nucleotide triphosphate hydrolases"/>
    <property type="match status" value="1"/>
</dbReference>
<accession>A0ABR7EVU0</accession>